<dbReference type="InterPro" id="IPR036397">
    <property type="entry name" value="RNaseH_sf"/>
</dbReference>
<feature type="region of interest" description="Disordered" evidence="1">
    <location>
        <begin position="1"/>
        <end position="36"/>
    </location>
</feature>
<evidence type="ECO:0000313" key="3">
    <source>
        <dbReference type="Proteomes" id="UP000604273"/>
    </source>
</evidence>
<dbReference type="SUPFAM" id="SSF53098">
    <property type="entry name" value="Ribonuclease H-like"/>
    <property type="match status" value="1"/>
</dbReference>
<dbReference type="AlphaFoldDB" id="A0A8H4WX52"/>
<organism evidence="2 3">
    <name type="scientific">Fusarium gaditjirri</name>
    <dbReference type="NCBI Taxonomy" id="282569"/>
    <lineage>
        <taxon>Eukaryota</taxon>
        <taxon>Fungi</taxon>
        <taxon>Dikarya</taxon>
        <taxon>Ascomycota</taxon>
        <taxon>Pezizomycotina</taxon>
        <taxon>Sordariomycetes</taxon>
        <taxon>Hypocreomycetidae</taxon>
        <taxon>Hypocreales</taxon>
        <taxon>Nectriaceae</taxon>
        <taxon>Fusarium</taxon>
        <taxon>Fusarium nisikadoi species complex</taxon>
    </lineage>
</organism>
<proteinExistence type="predicted"/>
<reference evidence="2" key="1">
    <citation type="journal article" date="2020" name="BMC Genomics">
        <title>Correction to: Identification and distribution of gene clusters required for synthesis of sphingolipid metabolism inhibitors in diverse species of the filamentous fungus Fusarium.</title>
        <authorList>
            <person name="Kim H.S."/>
            <person name="Lohmar J.M."/>
            <person name="Busman M."/>
            <person name="Brown D.W."/>
            <person name="Naumann T.A."/>
            <person name="Divon H.H."/>
            <person name="Lysoe E."/>
            <person name="Uhlig S."/>
            <person name="Proctor R.H."/>
        </authorList>
    </citation>
    <scope>NUCLEOTIDE SEQUENCE</scope>
    <source>
        <strain evidence="2">NRRL 45417</strain>
    </source>
</reference>
<dbReference type="GO" id="GO:0003676">
    <property type="term" value="F:nucleic acid binding"/>
    <property type="evidence" value="ECO:0007669"/>
    <property type="project" value="InterPro"/>
</dbReference>
<name>A0A8H4WX52_9HYPO</name>
<dbReference type="EMBL" id="JABFAI010000142">
    <property type="protein sequence ID" value="KAF4953089.1"/>
    <property type="molecule type" value="Genomic_DNA"/>
</dbReference>
<dbReference type="Gene3D" id="3.30.420.10">
    <property type="entry name" value="Ribonuclease H-like superfamily/Ribonuclease H"/>
    <property type="match status" value="1"/>
</dbReference>
<dbReference type="InterPro" id="IPR012337">
    <property type="entry name" value="RNaseH-like_sf"/>
</dbReference>
<feature type="compositionally biased region" description="Acidic residues" evidence="1">
    <location>
        <begin position="18"/>
        <end position="32"/>
    </location>
</feature>
<evidence type="ECO:0000313" key="2">
    <source>
        <dbReference type="EMBL" id="KAF4953089.1"/>
    </source>
</evidence>
<protein>
    <recommendedName>
        <fullName evidence="4">RNase H type-1 domain-containing protein</fullName>
    </recommendedName>
</protein>
<sequence length="260" mass="30279">MSAAEDFLSCESSSSEAGELEDEEEEEEEEYEERERRFDPANYEYLHNLPHQSLIQFDLETERSNLTYKCSETGQVKVDPTTIIIHLANRYNEYRRQPIFSWALYFGPQSRYNKSGVVAWWPEFISEEEAEYTLLHEALDHVFDGLSPTTTQVIIATDSSSLVELVTEVIPKLARNKDFRENNPLEFHDIRQALNGDEFCKEPLDFYFWLVPKEMNQEAHAMAECLMDREMQKVDAKIEAEIGSFRGRNGKGRPRPGLNY</sequence>
<dbReference type="OrthoDB" id="245563at2759"/>
<evidence type="ECO:0000256" key="1">
    <source>
        <dbReference type="SAM" id="MobiDB-lite"/>
    </source>
</evidence>
<evidence type="ECO:0008006" key="4">
    <source>
        <dbReference type="Google" id="ProtNLM"/>
    </source>
</evidence>
<gene>
    <name evidence="2" type="ORF">FGADI_6239</name>
</gene>
<dbReference type="Proteomes" id="UP000604273">
    <property type="component" value="Unassembled WGS sequence"/>
</dbReference>
<reference evidence="2" key="2">
    <citation type="submission" date="2020-05" db="EMBL/GenBank/DDBJ databases">
        <authorList>
            <person name="Kim H.-S."/>
            <person name="Proctor R.H."/>
            <person name="Brown D.W."/>
        </authorList>
    </citation>
    <scope>NUCLEOTIDE SEQUENCE</scope>
    <source>
        <strain evidence="2">NRRL 45417</strain>
    </source>
</reference>
<keyword evidence="3" id="KW-1185">Reference proteome</keyword>
<accession>A0A8H4WX52</accession>
<comment type="caution">
    <text evidence="2">The sequence shown here is derived from an EMBL/GenBank/DDBJ whole genome shotgun (WGS) entry which is preliminary data.</text>
</comment>